<feature type="compositionally biased region" description="Acidic residues" evidence="7">
    <location>
        <begin position="1014"/>
        <end position="1034"/>
    </location>
</feature>
<evidence type="ECO:0000259" key="9">
    <source>
        <dbReference type="Pfam" id="PF12359"/>
    </source>
</evidence>
<evidence type="ECO:0000256" key="1">
    <source>
        <dbReference type="ARBA" id="ARBA00000707"/>
    </source>
</evidence>
<keyword evidence="11" id="KW-1185">Reference proteome</keyword>
<organism evidence="10 11">
    <name type="scientific">Diaporthe vaccinii</name>
    <dbReference type="NCBI Taxonomy" id="105482"/>
    <lineage>
        <taxon>Eukaryota</taxon>
        <taxon>Fungi</taxon>
        <taxon>Dikarya</taxon>
        <taxon>Ascomycota</taxon>
        <taxon>Pezizomycotina</taxon>
        <taxon>Sordariomycetes</taxon>
        <taxon>Sordariomycetidae</taxon>
        <taxon>Diaporthales</taxon>
        <taxon>Diaporthaceae</taxon>
        <taxon>Diaporthe</taxon>
        <taxon>Diaporthe eres species complex</taxon>
    </lineage>
</organism>
<feature type="domain" description="DUF3638" evidence="8">
    <location>
        <begin position="201"/>
        <end position="425"/>
    </location>
</feature>
<dbReference type="PANTHER" id="PTHR13367:SF34">
    <property type="match status" value="1"/>
</dbReference>
<keyword evidence="5" id="KW-0378">Hydrolase</keyword>
<keyword evidence="6" id="KW-0788">Thiol protease</keyword>
<dbReference type="Pfam" id="PF12340">
    <property type="entry name" value="DUF3638"/>
    <property type="match status" value="1"/>
</dbReference>
<keyword evidence="3" id="KW-0645">Protease</keyword>
<dbReference type="Pfam" id="PF12359">
    <property type="entry name" value="DUF3645"/>
    <property type="match status" value="1"/>
</dbReference>
<gene>
    <name evidence="10" type="ORF">FJTKL_12386</name>
</gene>
<comment type="caution">
    <text evidence="10">The sequence shown here is derived from an EMBL/GenBank/DDBJ whole genome shotgun (WGS) entry which is preliminary data.</text>
</comment>
<evidence type="ECO:0000256" key="2">
    <source>
        <dbReference type="ARBA" id="ARBA00012759"/>
    </source>
</evidence>
<dbReference type="PANTHER" id="PTHR13367">
    <property type="entry name" value="UBIQUITIN THIOESTERASE"/>
    <property type="match status" value="1"/>
</dbReference>
<evidence type="ECO:0000256" key="6">
    <source>
        <dbReference type="ARBA" id="ARBA00022807"/>
    </source>
</evidence>
<evidence type="ECO:0000256" key="5">
    <source>
        <dbReference type="ARBA" id="ARBA00022801"/>
    </source>
</evidence>
<dbReference type="InterPro" id="IPR022105">
    <property type="entry name" value="DUF3645"/>
</dbReference>
<comment type="catalytic activity">
    <reaction evidence="1">
        <text>Thiol-dependent hydrolysis of ester, thioester, amide, peptide and isopeptide bonds formed by the C-terminal Gly of ubiquitin (a 76-residue protein attached to proteins as an intracellular targeting signal).</text>
        <dbReference type="EC" id="3.4.19.12"/>
    </reaction>
</comment>
<dbReference type="EMBL" id="JBAWTH010000064">
    <property type="protein sequence ID" value="KAL2280678.1"/>
    <property type="molecule type" value="Genomic_DNA"/>
</dbReference>
<feature type="domain" description="DUF3645" evidence="9">
    <location>
        <begin position="548"/>
        <end position="583"/>
    </location>
</feature>
<dbReference type="EC" id="3.4.19.12" evidence="2"/>
<accession>A0ABR4EE60</accession>
<proteinExistence type="predicted"/>
<name>A0ABR4EE60_9PEZI</name>
<dbReference type="InterPro" id="IPR022099">
    <property type="entry name" value="DUF3638"/>
</dbReference>
<evidence type="ECO:0000256" key="3">
    <source>
        <dbReference type="ARBA" id="ARBA00022670"/>
    </source>
</evidence>
<dbReference type="Proteomes" id="UP001600888">
    <property type="component" value="Unassembled WGS sequence"/>
</dbReference>
<evidence type="ECO:0000313" key="10">
    <source>
        <dbReference type="EMBL" id="KAL2280678.1"/>
    </source>
</evidence>
<evidence type="ECO:0000313" key="11">
    <source>
        <dbReference type="Proteomes" id="UP001600888"/>
    </source>
</evidence>
<protein>
    <recommendedName>
        <fullName evidence="2">ubiquitinyl hydrolase 1</fullName>
        <ecNumber evidence="2">3.4.19.12</ecNumber>
    </recommendedName>
</protein>
<sequence length="1296" mass="147727">MRYNTQLSATNPFPKLESTLASVSVEQAGHGHDLQEILDHFGAISCSEYQRQYLEDLQSSNLSLNKQGHGYELNRSISDLRRLFQEHWTECRSHANKLYKSMVQDTSPRFPGMASAPGEDPILPDLQKIAHNSRFWPRTSPSFFLGQLQKSQWTQLPAVWKQRVVEYGLAITELQRADRLLRVSQAGIETDLVKELRNFGHENWRPLENPEWLLMECESGLLIRQVQQEIAQLMITPPQGENATMQLNMGEGKSSVIVPIVAAALSDGSQLVRVIVTKPQFKQMHQILVSKLAGIVGRQIYQLPISRDVLLKLDPVAVDTIKQMTLECQRNGGVLLIQPEQLLSFQLMGLECQINMRKEIAPKLLDVQAWLDDNSRDIIDESDEIFSVKFELVYTMGQQRPIEHSPARWELVQEVLGFIKELACEIHNESPQSVEIFNWQGEPGRFPRIRILDAVGKDKLLDRITQRICSQGMKGFPISRQPGKRRIAITRYISESSLSEEEIDAVEKSPFWHDSVINTLLMLRGLVAQGIIAFSLGQKRWRVNYGVDPNRDPKTKLAVPFRAKDDPAPRAEFSHPDVAIFLTCLSYYYSGLDPEELLSSFRRLKQDDQAQPVYHHWKASAPTLPPEFIELAGINLRDKIQFEKEVFPHLQYSKGAIDYFLTKVVFAREMKEFPHKLSTSGWDLGKAKTRPATGFSGTNDSRYILPLTVAQLDQEEQRHTNALVLRYLLQPENTFFLVPKHTNAGEDVSAGKMFLETVSSFPKQTRVILDVGAQVTDLTNRQVAETWLEVTQQHSQAPQAVIFFDEEDVISVLDRSGHSEPFQTSHFAQQTDKCLVFLDEAHTRGTDLKLPQNYRAAVTLGAKLTKDRLLQACMRMRKLGHGQKIIFCVPDEIEHKIMRMKEGSSQAGSGVTVSDILKWAISETMDDTTRCIPLWVTQGLRFGDHNRLWHQRGDSSFVDATDWAKSFLEDEAKSVEERYRPGFARNNLIATSDDIDDIFKQRVSDHRLHMNDLNEGDLQEEQERELSPEAEEERQIERPPPADPMRHRIHVKVKQFVRRGFFNLEDGGFKSAFATLDTTSAAKFGEVNQFPRNLLVTDDFARTVQLDFINGDKSDFFQRPVNWVLTSIKRPDTLFIFSAYEVQNLLSEIKASPYVTLHLYAPRASMTQRPLDHLALYTVPERTVTSVPPETTSLLNLFAGQLYMQSYEEYITMCDMLGLAWEDSGDAEVEADGFIPQCLNTGTLVNETRFTHSPTKFLQVFLTSVRRNNESIEKTHMGKLLSGDPLSRAEFEVEHA</sequence>
<feature type="region of interest" description="Disordered" evidence="7">
    <location>
        <begin position="1010"/>
        <end position="1044"/>
    </location>
</feature>
<evidence type="ECO:0000256" key="7">
    <source>
        <dbReference type="SAM" id="MobiDB-lite"/>
    </source>
</evidence>
<keyword evidence="4" id="KW-0833">Ubl conjugation pathway</keyword>
<evidence type="ECO:0000259" key="8">
    <source>
        <dbReference type="Pfam" id="PF12340"/>
    </source>
</evidence>
<dbReference type="InterPro" id="IPR051346">
    <property type="entry name" value="OTU_Deubiquitinase"/>
</dbReference>
<evidence type="ECO:0000256" key="4">
    <source>
        <dbReference type="ARBA" id="ARBA00022786"/>
    </source>
</evidence>
<reference evidence="10 11" key="1">
    <citation type="submission" date="2024-03" db="EMBL/GenBank/DDBJ databases">
        <title>A high-quality draft genome sequence of Diaporthe vaccinii, a causative agent of upright dieback and viscid rot disease in cranberry plants.</title>
        <authorList>
            <person name="Sarrasin M."/>
            <person name="Lang B.F."/>
            <person name="Burger G."/>
        </authorList>
    </citation>
    <scope>NUCLEOTIDE SEQUENCE [LARGE SCALE GENOMIC DNA]</scope>
    <source>
        <strain evidence="10 11">IS7</strain>
    </source>
</reference>